<name>A0AAV9FH12_ACOCL</name>
<gene>
    <name evidence="3" type="ORF">QJS10_CPA01g01910</name>
</gene>
<dbReference type="Gene3D" id="3.40.50.1820">
    <property type="entry name" value="alpha/beta hydrolase"/>
    <property type="match status" value="1"/>
</dbReference>
<evidence type="ECO:0000259" key="2">
    <source>
        <dbReference type="Pfam" id="PF01764"/>
    </source>
</evidence>
<protein>
    <submittedName>
        <fullName evidence="3">GDSL esterase/lipase</fullName>
    </submittedName>
</protein>
<evidence type="ECO:0000256" key="1">
    <source>
        <dbReference type="SAM" id="MobiDB-lite"/>
    </source>
</evidence>
<comment type="caution">
    <text evidence="3">The sequence shown here is derived from an EMBL/GenBank/DDBJ whole genome shotgun (WGS) entry which is preliminary data.</text>
</comment>
<dbReference type="AlphaFoldDB" id="A0AAV9FH12"/>
<proteinExistence type="predicted"/>
<dbReference type="Pfam" id="PF01764">
    <property type="entry name" value="Lipase_3"/>
    <property type="match status" value="1"/>
</dbReference>
<feature type="region of interest" description="Disordered" evidence="1">
    <location>
        <begin position="206"/>
        <end position="226"/>
    </location>
</feature>
<evidence type="ECO:0000313" key="4">
    <source>
        <dbReference type="Proteomes" id="UP001180020"/>
    </source>
</evidence>
<reference evidence="3" key="1">
    <citation type="journal article" date="2023" name="Nat. Commun.">
        <title>Diploid and tetraploid genomes of Acorus and the evolution of monocots.</title>
        <authorList>
            <person name="Ma L."/>
            <person name="Liu K.W."/>
            <person name="Li Z."/>
            <person name="Hsiao Y.Y."/>
            <person name="Qi Y."/>
            <person name="Fu T."/>
            <person name="Tang G.D."/>
            <person name="Zhang D."/>
            <person name="Sun W.H."/>
            <person name="Liu D.K."/>
            <person name="Li Y."/>
            <person name="Chen G.Z."/>
            <person name="Liu X.D."/>
            <person name="Liao X.Y."/>
            <person name="Jiang Y.T."/>
            <person name="Yu X."/>
            <person name="Hao Y."/>
            <person name="Huang J."/>
            <person name="Zhao X.W."/>
            <person name="Ke S."/>
            <person name="Chen Y.Y."/>
            <person name="Wu W.L."/>
            <person name="Hsu J.L."/>
            <person name="Lin Y.F."/>
            <person name="Huang M.D."/>
            <person name="Li C.Y."/>
            <person name="Huang L."/>
            <person name="Wang Z.W."/>
            <person name="Zhao X."/>
            <person name="Zhong W.Y."/>
            <person name="Peng D.H."/>
            <person name="Ahmad S."/>
            <person name="Lan S."/>
            <person name="Zhang J.S."/>
            <person name="Tsai W.C."/>
            <person name="Van de Peer Y."/>
            <person name="Liu Z.J."/>
        </authorList>
    </citation>
    <scope>NUCLEOTIDE SEQUENCE</scope>
    <source>
        <strain evidence="3">CP</strain>
    </source>
</reference>
<organism evidence="3 4">
    <name type="scientific">Acorus calamus</name>
    <name type="common">Sweet flag</name>
    <dbReference type="NCBI Taxonomy" id="4465"/>
    <lineage>
        <taxon>Eukaryota</taxon>
        <taxon>Viridiplantae</taxon>
        <taxon>Streptophyta</taxon>
        <taxon>Embryophyta</taxon>
        <taxon>Tracheophyta</taxon>
        <taxon>Spermatophyta</taxon>
        <taxon>Magnoliopsida</taxon>
        <taxon>Liliopsida</taxon>
        <taxon>Acoraceae</taxon>
        <taxon>Acorus</taxon>
    </lineage>
</organism>
<accession>A0AAV9FH12</accession>
<evidence type="ECO:0000313" key="3">
    <source>
        <dbReference type="EMBL" id="KAK1324494.1"/>
    </source>
</evidence>
<dbReference type="PANTHER" id="PTHR31479">
    <property type="entry name" value="ALPHA/BETA-HYDROLASES SUPERFAMILY PROTEIN"/>
    <property type="match status" value="1"/>
</dbReference>
<dbReference type="EMBL" id="JAUJYO010000001">
    <property type="protein sequence ID" value="KAK1324494.1"/>
    <property type="molecule type" value="Genomic_DNA"/>
</dbReference>
<dbReference type="InterPro" id="IPR029058">
    <property type="entry name" value="AB_hydrolase_fold"/>
</dbReference>
<dbReference type="Proteomes" id="UP001180020">
    <property type="component" value="Unassembled WGS sequence"/>
</dbReference>
<dbReference type="SUPFAM" id="SSF53474">
    <property type="entry name" value="alpha/beta-Hydrolases"/>
    <property type="match status" value="1"/>
</dbReference>
<reference evidence="3" key="2">
    <citation type="submission" date="2023-06" db="EMBL/GenBank/DDBJ databases">
        <authorList>
            <person name="Ma L."/>
            <person name="Liu K.-W."/>
            <person name="Li Z."/>
            <person name="Hsiao Y.-Y."/>
            <person name="Qi Y."/>
            <person name="Fu T."/>
            <person name="Tang G."/>
            <person name="Zhang D."/>
            <person name="Sun W.-H."/>
            <person name="Liu D.-K."/>
            <person name="Li Y."/>
            <person name="Chen G.-Z."/>
            <person name="Liu X.-D."/>
            <person name="Liao X.-Y."/>
            <person name="Jiang Y.-T."/>
            <person name="Yu X."/>
            <person name="Hao Y."/>
            <person name="Huang J."/>
            <person name="Zhao X.-W."/>
            <person name="Ke S."/>
            <person name="Chen Y.-Y."/>
            <person name="Wu W.-L."/>
            <person name="Hsu J.-L."/>
            <person name="Lin Y.-F."/>
            <person name="Huang M.-D."/>
            <person name="Li C.-Y."/>
            <person name="Huang L."/>
            <person name="Wang Z.-W."/>
            <person name="Zhao X."/>
            <person name="Zhong W.-Y."/>
            <person name="Peng D.-H."/>
            <person name="Ahmad S."/>
            <person name="Lan S."/>
            <person name="Zhang J.-S."/>
            <person name="Tsai W.-C."/>
            <person name="Van De Peer Y."/>
            <person name="Liu Z.-J."/>
        </authorList>
    </citation>
    <scope>NUCLEOTIDE SEQUENCE</scope>
    <source>
        <strain evidence="3">CP</strain>
        <tissue evidence="3">Leaves</tissue>
    </source>
</reference>
<dbReference type="InterPro" id="IPR002921">
    <property type="entry name" value="Fungal_lipase-type"/>
</dbReference>
<sequence>MMDGDKAKKDDFFVTGPKKLGQVNWKNQDHRRAVMACLVQGVYAMERDRKYKRHAMAHTWWESLGFVLHHKLMDVDDSIFGVIYEYPLIIPIAPKYIIAFRGTDNVNDILLDLKLIMHCFLQTSRHSIASEAVREILDKKGTNVWLAGHSLGAAVAISIAKQLIRERGMYLETYLFNPPYPSIPIEKIKSKRDLLNQLNDAPLANSEGVGLRPNTPTAISKANNQF</sequence>
<dbReference type="PANTHER" id="PTHR31479:SF2">
    <property type="entry name" value="ALPHA_BETA-HYDROLASES SUPERFAMILY PROTEIN"/>
    <property type="match status" value="1"/>
</dbReference>
<feature type="domain" description="Fungal lipase-type" evidence="2">
    <location>
        <begin position="129"/>
        <end position="165"/>
    </location>
</feature>
<feature type="compositionally biased region" description="Polar residues" evidence="1">
    <location>
        <begin position="214"/>
        <end position="226"/>
    </location>
</feature>
<keyword evidence="4" id="KW-1185">Reference proteome</keyword>
<dbReference type="GO" id="GO:0006629">
    <property type="term" value="P:lipid metabolic process"/>
    <property type="evidence" value="ECO:0007669"/>
    <property type="project" value="InterPro"/>
</dbReference>